<organism evidence="7 8">
    <name type="scientific">Sutterella megalosphaeroides</name>
    <dbReference type="NCBI Taxonomy" id="2494234"/>
    <lineage>
        <taxon>Bacteria</taxon>
        <taxon>Pseudomonadati</taxon>
        <taxon>Pseudomonadota</taxon>
        <taxon>Betaproteobacteria</taxon>
        <taxon>Burkholderiales</taxon>
        <taxon>Sutterellaceae</taxon>
        <taxon>Sutterella</taxon>
    </lineage>
</organism>
<feature type="transmembrane region" description="Helical" evidence="6">
    <location>
        <begin position="161"/>
        <end position="181"/>
    </location>
</feature>
<feature type="transmembrane region" description="Helical" evidence="6">
    <location>
        <begin position="6"/>
        <end position="26"/>
    </location>
</feature>
<dbReference type="PANTHER" id="PTHR30086">
    <property type="entry name" value="ARGININE EXPORTER PROTEIN ARGO"/>
    <property type="match status" value="1"/>
</dbReference>
<dbReference type="PANTHER" id="PTHR30086:SF19">
    <property type="entry name" value="THREONINE EFFLUX PROTEIN"/>
    <property type="match status" value="1"/>
</dbReference>
<evidence type="ECO:0000256" key="6">
    <source>
        <dbReference type="SAM" id="Phobius"/>
    </source>
</evidence>
<evidence type="ECO:0000313" key="8">
    <source>
        <dbReference type="Proteomes" id="UP000271003"/>
    </source>
</evidence>
<dbReference type="KEGG" id="sutt:SUTMEG_18140"/>
<proteinExistence type="predicted"/>
<keyword evidence="8" id="KW-1185">Reference proteome</keyword>
<accession>A0A2Z6IBU0</accession>
<keyword evidence="3 6" id="KW-0812">Transmembrane</keyword>
<feature type="transmembrane region" description="Helical" evidence="6">
    <location>
        <begin position="69"/>
        <end position="90"/>
    </location>
</feature>
<dbReference type="Pfam" id="PF01810">
    <property type="entry name" value="LysE"/>
    <property type="match status" value="1"/>
</dbReference>
<evidence type="ECO:0000256" key="2">
    <source>
        <dbReference type="ARBA" id="ARBA00022475"/>
    </source>
</evidence>
<feature type="transmembrane region" description="Helical" evidence="6">
    <location>
        <begin position="38"/>
        <end position="63"/>
    </location>
</feature>
<evidence type="ECO:0008006" key="9">
    <source>
        <dbReference type="Google" id="ProtNLM"/>
    </source>
</evidence>
<dbReference type="GO" id="GO:0005886">
    <property type="term" value="C:plasma membrane"/>
    <property type="evidence" value="ECO:0007669"/>
    <property type="project" value="UniProtKB-SubCell"/>
</dbReference>
<dbReference type="RefSeq" id="WP_120177480.1">
    <property type="nucleotide sequence ID" value="NZ_AP018786.1"/>
</dbReference>
<dbReference type="AlphaFoldDB" id="A0A2Z6IBU0"/>
<evidence type="ECO:0000256" key="1">
    <source>
        <dbReference type="ARBA" id="ARBA00004651"/>
    </source>
</evidence>
<feature type="transmembrane region" description="Helical" evidence="6">
    <location>
        <begin position="193"/>
        <end position="213"/>
    </location>
</feature>
<keyword evidence="5 6" id="KW-0472">Membrane</keyword>
<sequence>MSAFFLKIFVVHLLALMLPGPDFFFVTRTAMSSSRAAALSGVLGITAGCCVWATLSLAGIHLLFEAAPILENLLMTAGGLYLTWMGAGLLRGLLRKKSAEAEAALETSDTSDKADSSRRRERTPFLFGLFTNLANPKAVIYFASVFASFASAGLDPAQKGAVLALVLAETFAWFAFVALVFGLPRLQLGYRRAARAIDGAAGVVFLLFGLGLLRDAAGIVTGF</sequence>
<dbReference type="InterPro" id="IPR001123">
    <property type="entry name" value="LeuE-type"/>
</dbReference>
<protein>
    <recommendedName>
        <fullName evidence="9">Threonine export protein RhtC</fullName>
    </recommendedName>
</protein>
<dbReference type="OrthoDB" id="581870at2"/>
<reference evidence="7 8" key="1">
    <citation type="journal article" date="2018" name="Int. J. Syst. Evol. Microbiol.">
        <title>Mesosutterella multiformis gen. nov., sp. nov., a member of the family Sutterellaceae and Sutterella megalosphaeroides sp. nov., isolated from human faeces.</title>
        <authorList>
            <person name="Sakamoto M."/>
            <person name="Ikeyama N."/>
            <person name="Kunihiro T."/>
            <person name="Iino T."/>
            <person name="Yuki M."/>
            <person name="Ohkuma M."/>
        </authorList>
    </citation>
    <scope>NUCLEOTIDE SEQUENCE [LARGE SCALE GENOMIC DNA]</scope>
    <source>
        <strain evidence="7 8">6FBBBH3</strain>
    </source>
</reference>
<comment type="subcellular location">
    <subcellularLocation>
        <location evidence="1">Cell membrane</location>
        <topology evidence="1">Multi-pass membrane protein</topology>
    </subcellularLocation>
</comment>
<dbReference type="EMBL" id="AP018786">
    <property type="protein sequence ID" value="BBF23923.1"/>
    <property type="molecule type" value="Genomic_DNA"/>
</dbReference>
<dbReference type="GO" id="GO:0015171">
    <property type="term" value="F:amino acid transmembrane transporter activity"/>
    <property type="evidence" value="ECO:0007669"/>
    <property type="project" value="TreeGrafter"/>
</dbReference>
<dbReference type="Proteomes" id="UP000271003">
    <property type="component" value="Chromosome"/>
</dbReference>
<name>A0A2Z6IBU0_9BURK</name>
<keyword evidence="2" id="KW-1003">Cell membrane</keyword>
<evidence type="ECO:0000313" key="7">
    <source>
        <dbReference type="EMBL" id="BBF23923.1"/>
    </source>
</evidence>
<gene>
    <name evidence="7" type="primary">yigJ</name>
    <name evidence="7" type="ORF">SUTMEG_18140</name>
</gene>
<evidence type="ECO:0000256" key="3">
    <source>
        <dbReference type="ARBA" id="ARBA00022692"/>
    </source>
</evidence>
<feature type="transmembrane region" description="Helical" evidence="6">
    <location>
        <begin position="125"/>
        <end position="149"/>
    </location>
</feature>
<keyword evidence="4 6" id="KW-1133">Transmembrane helix</keyword>
<evidence type="ECO:0000256" key="5">
    <source>
        <dbReference type="ARBA" id="ARBA00023136"/>
    </source>
</evidence>
<evidence type="ECO:0000256" key="4">
    <source>
        <dbReference type="ARBA" id="ARBA00022989"/>
    </source>
</evidence>